<dbReference type="Gene3D" id="3.10.350.10">
    <property type="entry name" value="LysM domain"/>
    <property type="match status" value="1"/>
</dbReference>
<dbReference type="CDD" id="cd00118">
    <property type="entry name" value="LysM"/>
    <property type="match status" value="1"/>
</dbReference>
<evidence type="ECO:0000313" key="4">
    <source>
        <dbReference type="Proteomes" id="UP000237934"/>
    </source>
</evidence>
<evidence type="ECO:0000313" key="3">
    <source>
        <dbReference type="EMBL" id="PQF22420.1"/>
    </source>
</evidence>
<comment type="caution">
    <text evidence="3">The sequence shown here is derived from an EMBL/GenBank/DDBJ whole genome shotgun (WGS) entry which is preliminary data.</text>
</comment>
<name>A0A2S7RRZ0_ENTMU</name>
<dbReference type="InterPro" id="IPR052196">
    <property type="entry name" value="Bact_Kbp"/>
</dbReference>
<dbReference type="AlphaFoldDB" id="A0A2S7RRZ0"/>
<feature type="domain" description="LysM" evidence="2">
    <location>
        <begin position="29"/>
        <end position="76"/>
    </location>
</feature>
<protein>
    <submittedName>
        <fullName evidence="3">Peptidase M23</fullName>
    </submittedName>
</protein>
<dbReference type="InterPro" id="IPR036779">
    <property type="entry name" value="LysM_dom_sf"/>
</dbReference>
<dbReference type="PROSITE" id="PS51782">
    <property type="entry name" value="LYSM"/>
    <property type="match status" value="1"/>
</dbReference>
<feature type="signal peptide" evidence="1">
    <location>
        <begin position="1"/>
        <end position="27"/>
    </location>
</feature>
<proteinExistence type="predicted"/>
<dbReference type="Proteomes" id="UP000237934">
    <property type="component" value="Unassembled WGS sequence"/>
</dbReference>
<dbReference type="SMART" id="SM00257">
    <property type="entry name" value="LysM"/>
    <property type="match status" value="1"/>
</dbReference>
<dbReference type="RefSeq" id="WP_104872150.1">
    <property type="nucleotide sequence ID" value="NZ_PUAP01000031.1"/>
</dbReference>
<accession>A0A2S7RRZ0</accession>
<dbReference type="PANTHER" id="PTHR34700:SF4">
    <property type="entry name" value="PHAGE-LIKE ELEMENT PBSX PROTEIN XKDP"/>
    <property type="match status" value="1"/>
</dbReference>
<dbReference type="SUPFAM" id="SSF54106">
    <property type="entry name" value="LysM domain"/>
    <property type="match status" value="1"/>
</dbReference>
<dbReference type="EMBL" id="PUAP01000031">
    <property type="protein sequence ID" value="PQF22420.1"/>
    <property type="molecule type" value="Genomic_DNA"/>
</dbReference>
<dbReference type="PANTHER" id="PTHR34700">
    <property type="entry name" value="POTASSIUM BINDING PROTEIN KBP"/>
    <property type="match status" value="1"/>
</dbReference>
<evidence type="ECO:0000259" key="2">
    <source>
        <dbReference type="PROSITE" id="PS51782"/>
    </source>
</evidence>
<organism evidence="3 4">
    <name type="scientific">Enterococcus mundtii</name>
    <dbReference type="NCBI Taxonomy" id="53346"/>
    <lineage>
        <taxon>Bacteria</taxon>
        <taxon>Bacillati</taxon>
        <taxon>Bacillota</taxon>
        <taxon>Bacilli</taxon>
        <taxon>Lactobacillales</taxon>
        <taxon>Enterococcaceae</taxon>
        <taxon>Enterococcus</taxon>
    </lineage>
</organism>
<dbReference type="Pfam" id="PF01476">
    <property type="entry name" value="LysM"/>
    <property type="match status" value="1"/>
</dbReference>
<evidence type="ECO:0000256" key="1">
    <source>
        <dbReference type="SAM" id="SignalP"/>
    </source>
</evidence>
<sequence length="204" mass="21601">MKSLKTILSGTTLAAGAALFMGTSAHADEAYTVQSGDTLSTISQKYVGDNSLIQTIAEANSISNIHLIFSGQELTIPTGEQAAAPVATQAPVEPVQQTAPVVETPVVEQAPVVEEAPVVEQAPATEVAVSTGTSDAKEWIAQKESSGSYTATNGRYIGRYQLDSSYLNGDYSAANQERVAEQYVASRYGSWDAAKAFWLANGWY</sequence>
<reference evidence="3 4" key="1">
    <citation type="journal article" date="2018" name="Pathog. Dis.">
        <title>Whole-genome sequencing based characterization of antimicrobial resistance in Enterococcus.</title>
        <authorList>
            <person name="Tyson G."/>
        </authorList>
    </citation>
    <scope>NUCLEOTIDE SEQUENCE [LARGE SCALE GENOMIC DNA]</scope>
    <source>
        <strain evidence="3 4">CVM N55263</strain>
    </source>
</reference>
<feature type="chain" id="PRO_5015424609" evidence="1">
    <location>
        <begin position="28"/>
        <end position="204"/>
    </location>
</feature>
<keyword evidence="1" id="KW-0732">Signal</keyword>
<dbReference type="InterPro" id="IPR018392">
    <property type="entry name" value="LysM"/>
</dbReference>
<gene>
    <name evidence="3" type="ORF">CUS89_10885</name>
</gene>